<organism evidence="7 8">
    <name type="scientific">Plectus sambesii</name>
    <dbReference type="NCBI Taxonomy" id="2011161"/>
    <lineage>
        <taxon>Eukaryota</taxon>
        <taxon>Metazoa</taxon>
        <taxon>Ecdysozoa</taxon>
        <taxon>Nematoda</taxon>
        <taxon>Chromadorea</taxon>
        <taxon>Plectida</taxon>
        <taxon>Plectina</taxon>
        <taxon>Plectoidea</taxon>
        <taxon>Plectidae</taxon>
        <taxon>Plectus</taxon>
    </lineage>
</organism>
<keyword evidence="4 5" id="KW-0472">Membrane</keyword>
<keyword evidence="2 5" id="KW-0812">Transmembrane</keyword>
<reference evidence="8" key="1">
    <citation type="submission" date="2022-11" db="UniProtKB">
        <authorList>
            <consortium name="WormBaseParasite"/>
        </authorList>
    </citation>
    <scope>IDENTIFICATION</scope>
</reference>
<dbReference type="InterPro" id="IPR000276">
    <property type="entry name" value="GPCR_Rhodpsn"/>
</dbReference>
<evidence type="ECO:0000256" key="2">
    <source>
        <dbReference type="ARBA" id="ARBA00022692"/>
    </source>
</evidence>
<dbReference type="PANTHER" id="PTHR47632:SF1">
    <property type="entry name" value="G-PROTEIN COUPLED RECEPTORS FAMILY 1 PROFILE DOMAIN-CONTAINING PROTEIN"/>
    <property type="match status" value="1"/>
</dbReference>
<feature type="transmembrane region" description="Helical" evidence="5">
    <location>
        <begin position="121"/>
        <end position="142"/>
    </location>
</feature>
<feature type="transmembrane region" description="Helical" evidence="5">
    <location>
        <begin position="209"/>
        <end position="235"/>
    </location>
</feature>
<evidence type="ECO:0000313" key="7">
    <source>
        <dbReference type="Proteomes" id="UP000887566"/>
    </source>
</evidence>
<proteinExistence type="predicted"/>
<protein>
    <submittedName>
        <fullName evidence="8">G-protein coupled receptors family 1 profile domain-containing protein</fullName>
    </submittedName>
</protein>
<dbReference type="AlphaFoldDB" id="A0A914VLZ5"/>
<dbReference type="WBParaSite" id="PSAMB.scaffold2208size24599.g16870.t1">
    <property type="protein sequence ID" value="PSAMB.scaffold2208size24599.g16870.t1"/>
    <property type="gene ID" value="PSAMB.scaffold2208size24599.g16870"/>
</dbReference>
<dbReference type="InterPro" id="IPR017452">
    <property type="entry name" value="GPCR_Rhodpsn_7TM"/>
</dbReference>
<evidence type="ECO:0000256" key="3">
    <source>
        <dbReference type="ARBA" id="ARBA00022989"/>
    </source>
</evidence>
<dbReference type="Pfam" id="PF00001">
    <property type="entry name" value="7tm_1"/>
    <property type="match status" value="1"/>
</dbReference>
<evidence type="ECO:0000313" key="8">
    <source>
        <dbReference type="WBParaSite" id="PSAMB.scaffold2208size24599.g16870.t1"/>
    </source>
</evidence>
<comment type="subcellular location">
    <subcellularLocation>
        <location evidence="1">Membrane</location>
    </subcellularLocation>
</comment>
<feature type="transmembrane region" description="Helical" evidence="5">
    <location>
        <begin position="34"/>
        <end position="54"/>
    </location>
</feature>
<dbReference type="CDD" id="cd14978">
    <property type="entry name" value="7tmA_FMRFamide_R-like"/>
    <property type="match status" value="1"/>
</dbReference>
<dbReference type="Gene3D" id="1.20.1070.10">
    <property type="entry name" value="Rhodopsin 7-helix transmembrane proteins"/>
    <property type="match status" value="1"/>
</dbReference>
<dbReference type="PRINTS" id="PR00237">
    <property type="entry name" value="GPCRRHODOPSN"/>
</dbReference>
<keyword evidence="3 5" id="KW-1133">Transmembrane helix</keyword>
<name>A0A914VLZ5_9BILA</name>
<evidence type="ECO:0000259" key="6">
    <source>
        <dbReference type="PROSITE" id="PS50262"/>
    </source>
</evidence>
<dbReference type="InterPro" id="IPR053326">
    <property type="entry name" value="GPCR1-like"/>
</dbReference>
<dbReference type="GO" id="GO:0016020">
    <property type="term" value="C:membrane"/>
    <property type="evidence" value="ECO:0007669"/>
    <property type="project" value="UniProtKB-SubCell"/>
</dbReference>
<dbReference type="GO" id="GO:0004930">
    <property type="term" value="F:G protein-coupled receptor activity"/>
    <property type="evidence" value="ECO:0007669"/>
    <property type="project" value="InterPro"/>
</dbReference>
<evidence type="ECO:0000256" key="5">
    <source>
        <dbReference type="SAM" id="Phobius"/>
    </source>
</evidence>
<feature type="domain" description="G-protein coupled receptors family 1 profile" evidence="6">
    <location>
        <begin position="46"/>
        <end position="304"/>
    </location>
</feature>
<feature type="transmembrane region" description="Helical" evidence="5">
    <location>
        <begin position="66"/>
        <end position="86"/>
    </location>
</feature>
<feature type="transmembrane region" description="Helical" evidence="5">
    <location>
        <begin position="154"/>
        <end position="172"/>
    </location>
</feature>
<accession>A0A914VLZ5</accession>
<dbReference type="Proteomes" id="UP000887566">
    <property type="component" value="Unplaced"/>
</dbReference>
<evidence type="ECO:0000256" key="1">
    <source>
        <dbReference type="ARBA" id="ARBA00004370"/>
    </source>
</evidence>
<keyword evidence="7" id="KW-1185">Reference proteome</keyword>
<dbReference type="SUPFAM" id="SSF81321">
    <property type="entry name" value="Family A G protein-coupled receptor-like"/>
    <property type="match status" value="1"/>
</dbReference>
<feature type="transmembrane region" description="Helical" evidence="5">
    <location>
        <begin position="282"/>
        <end position="307"/>
    </location>
</feature>
<sequence>MAVMADKYDLPPCNMCMIATDPTYQAYNVTISGIVLAIVGVFGIVGNAFVIFVYTRPSLSKQSTSVYLAALAMSDLCMVCTAMFLFALEAWRHHGPPVLALIYGGGAPFVFPLGAMFQTTSVYFCVAAAVDCFISVVLSSRAKRLLCTAKRAKITVFVLTVCCILYNIPHFFEVESIACYEPRFDIESIQVCPTEIRQNQLYYTVYYTYMYTIFMAVGPLLLLVAINVVVVIAVLRRPADDNEDSDTISLILVVFLFICCNSLSLLINFLELLLYEQLAHTIVYLVDASNFLVVCNCTANFFIYLAFGKTFRHTFIDAVKRWKSASVAVDAHDDTQSVGRISPLPLLSTKTRDHAVGGGEPVVFLWDRLNNTTSRRDSDALTCMFQTSSNDLIVLGNGCHHTAV</sequence>
<evidence type="ECO:0000256" key="4">
    <source>
        <dbReference type="ARBA" id="ARBA00023136"/>
    </source>
</evidence>
<dbReference type="PROSITE" id="PS50262">
    <property type="entry name" value="G_PROTEIN_RECEP_F1_2"/>
    <property type="match status" value="1"/>
</dbReference>
<dbReference type="PANTHER" id="PTHR47632">
    <property type="entry name" value="FMRFAMIDE PEPTIDE RECEPTOR FAMILY-RELATED"/>
    <property type="match status" value="1"/>
</dbReference>
<feature type="transmembrane region" description="Helical" evidence="5">
    <location>
        <begin position="247"/>
        <end position="270"/>
    </location>
</feature>
<dbReference type="SMART" id="SM01381">
    <property type="entry name" value="7TM_GPCR_Srsx"/>
    <property type="match status" value="1"/>
</dbReference>